<reference evidence="3" key="1">
    <citation type="submission" date="2019-03" db="EMBL/GenBank/DDBJ databases">
        <title>Snf2 controls pulcherriminic acid biosynthesis and connects pigmentation and antifungal activity of the yeast Metschnikowia pulcherrima.</title>
        <authorList>
            <person name="Gore-Lloyd D."/>
            <person name="Sumann I."/>
            <person name="Brachmann A.O."/>
            <person name="Schneeberger K."/>
            <person name="Ortiz-Merino R.A."/>
            <person name="Moreno-Beltran M."/>
            <person name="Schlaefli M."/>
            <person name="Kirner P."/>
            <person name="Santos Kron A."/>
            <person name="Wolfe K.H."/>
            <person name="Piel J."/>
            <person name="Ahrens C.H."/>
            <person name="Henk D."/>
            <person name="Freimoser F.M."/>
        </authorList>
    </citation>
    <scope>NUCLEOTIDE SEQUENCE [LARGE SCALE GENOMIC DNA]</scope>
    <source>
        <strain evidence="3">APC 1.2</strain>
    </source>
</reference>
<evidence type="ECO:0000313" key="2">
    <source>
        <dbReference type="EMBL" id="QBM87181.1"/>
    </source>
</evidence>
<name>A0A4P6XN31_9ASCO</name>
<evidence type="ECO:0000313" key="3">
    <source>
        <dbReference type="Proteomes" id="UP000292447"/>
    </source>
</evidence>
<dbReference type="GO" id="GO:0003677">
    <property type="term" value="F:DNA binding"/>
    <property type="evidence" value="ECO:0007669"/>
    <property type="project" value="TreeGrafter"/>
</dbReference>
<dbReference type="PANTHER" id="PTHR28027:SF2">
    <property type="entry name" value="TRANSCRIPTIONAL REGULATOR MIT1"/>
    <property type="match status" value="1"/>
</dbReference>
<organism evidence="2 3">
    <name type="scientific">Metschnikowia aff. pulcherrima</name>
    <dbReference type="NCBI Taxonomy" id="2163413"/>
    <lineage>
        <taxon>Eukaryota</taxon>
        <taxon>Fungi</taxon>
        <taxon>Dikarya</taxon>
        <taxon>Ascomycota</taxon>
        <taxon>Saccharomycotina</taxon>
        <taxon>Pichiomycetes</taxon>
        <taxon>Metschnikowiaceae</taxon>
        <taxon>Metschnikowia</taxon>
    </lineage>
</organism>
<dbReference type="Proteomes" id="UP000292447">
    <property type="component" value="Chromosome II"/>
</dbReference>
<accession>A0A4P6XN31</accession>
<evidence type="ECO:0000256" key="1">
    <source>
        <dbReference type="SAM" id="MobiDB-lite"/>
    </source>
</evidence>
<feature type="region of interest" description="Disordered" evidence="1">
    <location>
        <begin position="102"/>
        <end position="121"/>
    </location>
</feature>
<dbReference type="EMBL" id="CP034457">
    <property type="protein sequence ID" value="QBM87181.1"/>
    <property type="molecule type" value="Genomic_DNA"/>
</dbReference>
<dbReference type="InterPro" id="IPR018608">
    <property type="entry name" value="Gti1/Pac2"/>
</dbReference>
<dbReference type="PANTHER" id="PTHR28027">
    <property type="entry name" value="TRANSCRIPTIONAL REGULATOR MIT1"/>
    <property type="match status" value="1"/>
</dbReference>
<dbReference type="AlphaFoldDB" id="A0A4P6XN31"/>
<dbReference type="Pfam" id="PF09729">
    <property type="entry name" value="Gti1_Pac2"/>
    <property type="match status" value="1"/>
</dbReference>
<gene>
    <name evidence="2" type="primary">MPUL0B03800</name>
    <name evidence="2" type="ORF">METSCH_B03800</name>
</gene>
<sequence>MSQQFAPTFHGYILTNDDALMVAEAALANKLPLVQRRPLDGERPKVIRLGNIFVFIEEMSEIKRWTDGVAWSASRILGRFLIYRKLDKNALLSKDSNRKAKGSFAKRKGSRDGAIPLDSDMRRNSYSSIQDNLYENTNNSSEATTPGTPIPVAQDRGLIKKTLSLSIPASESESGMARTIHLISYFSAYDVLAGNLIRPSQTDLRDCPVSPSLWLAIRRSSLGGKLLPENEANYYLDSNYQLQNMTSVLVNEDRLLQAIHQEAQGFYAVETGRRFSLAYSLDALRPPQSAPVIPLARTPLRAPLSAPMRSPLVSLATLPHFFPPENEQFARDFSYDEPAKKRSRSLQTDSLNSPYSSVDTFASEDHAYNQPLRRTSDFAPSYVPLLVYHPSFGGSIRSFRPEVPLPPTAFPEVPVLDTKLYGPEMFRGMAGAPHQQSHEDSILHGGYEQYSAPAISPGLNNRAFGVQMSQTPQRSTYLNSVPQVPFHSQQRWDSFPTATLAGALPHRLDAQAEEIEYEHPIYD</sequence>
<protein>
    <submittedName>
        <fullName evidence="2">Gti1/Pac2 family protein</fullName>
    </submittedName>
</protein>
<proteinExistence type="predicted"/>
<keyword evidence="3" id="KW-1185">Reference proteome</keyword>